<dbReference type="InterPro" id="IPR013324">
    <property type="entry name" value="RNA_pol_sigma_r3/r4-like"/>
</dbReference>
<keyword evidence="4" id="KW-0804">Transcription</keyword>
<evidence type="ECO:0000259" key="5">
    <source>
        <dbReference type="Pfam" id="PF04542"/>
    </source>
</evidence>
<dbReference type="InterPro" id="IPR007627">
    <property type="entry name" value="RNA_pol_sigma70_r2"/>
</dbReference>
<proteinExistence type="inferred from homology"/>
<evidence type="ECO:0000313" key="8">
    <source>
        <dbReference type="Proteomes" id="UP000188879"/>
    </source>
</evidence>
<protein>
    <recommendedName>
        <fullName evidence="9">RNA polymerase subunit sigma</fullName>
    </recommendedName>
</protein>
<evidence type="ECO:0000256" key="1">
    <source>
        <dbReference type="ARBA" id="ARBA00010641"/>
    </source>
</evidence>
<dbReference type="AlphaFoldDB" id="A0A1V2GUN8"/>
<dbReference type="GO" id="GO:0006352">
    <property type="term" value="P:DNA-templated transcription initiation"/>
    <property type="evidence" value="ECO:0007669"/>
    <property type="project" value="InterPro"/>
</dbReference>
<comment type="similarity">
    <text evidence="1">Belongs to the sigma-70 factor family. ECF subfamily.</text>
</comment>
<evidence type="ECO:0000256" key="4">
    <source>
        <dbReference type="ARBA" id="ARBA00023163"/>
    </source>
</evidence>
<dbReference type="GO" id="GO:0016987">
    <property type="term" value="F:sigma factor activity"/>
    <property type="evidence" value="ECO:0007669"/>
    <property type="project" value="UniProtKB-KW"/>
</dbReference>
<dbReference type="SUPFAM" id="SSF88659">
    <property type="entry name" value="Sigma3 and sigma4 domains of RNA polymerase sigma factors"/>
    <property type="match status" value="1"/>
</dbReference>
<comment type="caution">
    <text evidence="7">The sequence shown here is derived from an EMBL/GenBank/DDBJ whole genome shotgun (WGS) entry which is preliminary data.</text>
</comment>
<dbReference type="Pfam" id="PF08281">
    <property type="entry name" value="Sigma70_r4_2"/>
    <property type="match status" value="1"/>
</dbReference>
<dbReference type="NCBIfam" id="TIGR02937">
    <property type="entry name" value="sigma70-ECF"/>
    <property type="match status" value="1"/>
</dbReference>
<evidence type="ECO:0000313" key="7">
    <source>
        <dbReference type="EMBL" id="ONG44673.1"/>
    </source>
</evidence>
<dbReference type="InterPro" id="IPR036388">
    <property type="entry name" value="WH-like_DNA-bd_sf"/>
</dbReference>
<dbReference type="InterPro" id="IPR014284">
    <property type="entry name" value="RNA_pol_sigma-70_dom"/>
</dbReference>
<evidence type="ECO:0000256" key="2">
    <source>
        <dbReference type="ARBA" id="ARBA00023015"/>
    </source>
</evidence>
<dbReference type="InterPro" id="IPR013249">
    <property type="entry name" value="RNA_pol_sigma70_r4_t2"/>
</dbReference>
<dbReference type="SUPFAM" id="SSF88946">
    <property type="entry name" value="Sigma2 domain of RNA polymerase sigma factors"/>
    <property type="match status" value="1"/>
</dbReference>
<evidence type="ECO:0000259" key="6">
    <source>
        <dbReference type="Pfam" id="PF08281"/>
    </source>
</evidence>
<dbReference type="CDD" id="cd06171">
    <property type="entry name" value="Sigma70_r4"/>
    <property type="match status" value="1"/>
</dbReference>
<name>A0A1V2GUN8_9PROT</name>
<dbReference type="InterPro" id="IPR013325">
    <property type="entry name" value="RNA_pol_sigma_r2"/>
</dbReference>
<reference evidence="7 8" key="1">
    <citation type="submission" date="2016-10" db="EMBL/GenBank/DDBJ databases">
        <title>Draft Genome sequence of Roseomonas sp. strain M3.</title>
        <authorList>
            <person name="Subhash Y."/>
            <person name="Lee S."/>
        </authorList>
    </citation>
    <scope>NUCLEOTIDE SEQUENCE [LARGE SCALE GENOMIC DNA]</scope>
    <source>
        <strain evidence="7 8">M3</strain>
    </source>
</reference>
<dbReference type="PANTHER" id="PTHR43133:SF25">
    <property type="entry name" value="RNA POLYMERASE SIGMA FACTOR RFAY-RELATED"/>
    <property type="match status" value="1"/>
</dbReference>
<keyword evidence="2" id="KW-0805">Transcription regulation</keyword>
<evidence type="ECO:0000256" key="3">
    <source>
        <dbReference type="ARBA" id="ARBA00023082"/>
    </source>
</evidence>
<dbReference type="Proteomes" id="UP000188879">
    <property type="component" value="Unassembled WGS sequence"/>
</dbReference>
<feature type="domain" description="RNA polymerase sigma-70 region 2" evidence="5">
    <location>
        <begin position="1"/>
        <end position="66"/>
    </location>
</feature>
<organism evidence="7 8">
    <name type="scientific">Teichococcus deserti</name>
    <dbReference type="NCBI Taxonomy" id="1817963"/>
    <lineage>
        <taxon>Bacteria</taxon>
        <taxon>Pseudomonadati</taxon>
        <taxon>Pseudomonadota</taxon>
        <taxon>Alphaproteobacteria</taxon>
        <taxon>Acetobacterales</taxon>
        <taxon>Roseomonadaceae</taxon>
        <taxon>Roseomonas</taxon>
    </lineage>
</organism>
<dbReference type="Gene3D" id="1.10.10.10">
    <property type="entry name" value="Winged helix-like DNA-binding domain superfamily/Winged helix DNA-binding domain"/>
    <property type="match status" value="1"/>
</dbReference>
<keyword evidence="3" id="KW-0731">Sigma factor</keyword>
<sequence>MVLAHLDAAYGLARWLVRDPHLAEDVVQEAVLRGLSYFASFRGEDGRGWFLRIVRNTAYTMLAARRQGEGLEEAAVLDLPDQADGPDAALSRQQDAARLEQALAALPVELRECLVLKEIEELSYKEIARITGVPVGTVMSRLWRARRALLAQAGEAGA</sequence>
<dbReference type="Gene3D" id="1.10.1740.10">
    <property type="match status" value="1"/>
</dbReference>
<gene>
    <name evidence="7" type="ORF">BKE38_27555</name>
</gene>
<dbReference type="RefSeq" id="WP_076960428.1">
    <property type="nucleotide sequence ID" value="NZ_MLCO01000397.1"/>
</dbReference>
<dbReference type="InterPro" id="IPR039425">
    <property type="entry name" value="RNA_pol_sigma-70-like"/>
</dbReference>
<keyword evidence="8" id="KW-1185">Reference proteome</keyword>
<evidence type="ECO:0008006" key="9">
    <source>
        <dbReference type="Google" id="ProtNLM"/>
    </source>
</evidence>
<dbReference type="PANTHER" id="PTHR43133">
    <property type="entry name" value="RNA POLYMERASE ECF-TYPE SIGMA FACTO"/>
    <property type="match status" value="1"/>
</dbReference>
<accession>A0A1V2GUN8</accession>
<dbReference type="GO" id="GO:0003677">
    <property type="term" value="F:DNA binding"/>
    <property type="evidence" value="ECO:0007669"/>
    <property type="project" value="InterPro"/>
</dbReference>
<dbReference type="EMBL" id="MLCO01000397">
    <property type="protein sequence ID" value="ONG44673.1"/>
    <property type="molecule type" value="Genomic_DNA"/>
</dbReference>
<dbReference type="Pfam" id="PF04542">
    <property type="entry name" value="Sigma70_r2"/>
    <property type="match status" value="1"/>
</dbReference>
<feature type="domain" description="RNA polymerase sigma factor 70 region 4 type 2" evidence="6">
    <location>
        <begin position="98"/>
        <end position="149"/>
    </location>
</feature>